<feature type="domain" description="DNA-binding protein H-NS-like C-terminal" evidence="6">
    <location>
        <begin position="73"/>
        <end position="113"/>
    </location>
</feature>
<name>A0A848IWG7_9BURK</name>
<evidence type="ECO:0000256" key="3">
    <source>
        <dbReference type="ARBA" id="ARBA00022490"/>
    </source>
</evidence>
<evidence type="ECO:0000256" key="5">
    <source>
        <dbReference type="SAM" id="MobiDB-lite"/>
    </source>
</evidence>
<organism evidence="7 8">
    <name type="scientific">Paraburkholderia polaris</name>
    <dbReference type="NCBI Taxonomy" id="2728848"/>
    <lineage>
        <taxon>Bacteria</taxon>
        <taxon>Pseudomonadati</taxon>
        <taxon>Pseudomonadota</taxon>
        <taxon>Betaproteobacteria</taxon>
        <taxon>Burkholderiales</taxon>
        <taxon>Burkholderiaceae</taxon>
        <taxon>Paraburkholderia</taxon>
    </lineage>
</organism>
<feature type="region of interest" description="Disordered" evidence="5">
    <location>
        <begin position="224"/>
        <end position="278"/>
    </location>
</feature>
<comment type="caution">
    <text evidence="7">The sequence shown here is derived from an EMBL/GenBank/DDBJ whole genome shotgun (WGS) entry which is preliminary data.</text>
</comment>
<keyword evidence="8" id="KW-1185">Reference proteome</keyword>
<dbReference type="AlphaFoldDB" id="A0A848IWG7"/>
<keyword evidence="3" id="KW-0963">Cytoplasm</keyword>
<evidence type="ECO:0000256" key="4">
    <source>
        <dbReference type="ARBA" id="ARBA00023125"/>
    </source>
</evidence>
<comment type="similarity">
    <text evidence="2">Belongs to the histone-like protein H-NS family.</text>
</comment>
<reference evidence="7 8" key="1">
    <citation type="submission" date="2020-04" db="EMBL/GenBank/DDBJ databases">
        <title>Paraburkholderia sp. RP-4-7 isolated from soil.</title>
        <authorList>
            <person name="Dahal R.H."/>
        </authorList>
    </citation>
    <scope>NUCLEOTIDE SEQUENCE [LARGE SCALE GENOMIC DNA]</scope>
    <source>
        <strain evidence="7 8">RP-4-7</strain>
    </source>
</reference>
<sequence>MATLEQIQARVKKLQAQAEALLAKKTHAAVDQIRKLMLEHGLTTADIEARASTKRVAKGLKIGAAAGKTKVENVARTKASPKYQNRKTGATWTGHGRAPTWIAEARDRSKFLIAGAAEATVATTASPASKKKTVVKTASKTVGAAAHKGQRKGPQPALYRDPKSGATWSGRGPAPAWLASVKDRTRFLIDGAAAATALEKASKPKVATKQAVAKKVVTGKTQAAKNTGAPGKTVVTKSSAASTKAATKNTAVSPATRPAPEKVSARKPAAVNAAPAYPDATAAPEASILLSA</sequence>
<gene>
    <name evidence="7" type="ORF">HHL24_42345</name>
</gene>
<protein>
    <submittedName>
        <fullName evidence="7">H-NS histone family protein</fullName>
    </submittedName>
</protein>
<feature type="compositionally biased region" description="Low complexity" evidence="5">
    <location>
        <begin position="266"/>
        <end position="278"/>
    </location>
</feature>
<dbReference type="SMART" id="SM00528">
    <property type="entry name" value="HNS"/>
    <property type="match status" value="2"/>
</dbReference>
<dbReference type="SUPFAM" id="SSF81273">
    <property type="entry name" value="H-NS histone-like proteins"/>
    <property type="match status" value="2"/>
</dbReference>
<dbReference type="InterPro" id="IPR027444">
    <property type="entry name" value="H-NS_C_dom"/>
</dbReference>
<comment type="subcellular location">
    <subcellularLocation>
        <location evidence="1">Cytoplasm</location>
        <location evidence="1">Nucleoid</location>
    </subcellularLocation>
</comment>
<evidence type="ECO:0000313" key="8">
    <source>
        <dbReference type="Proteomes" id="UP000544134"/>
    </source>
</evidence>
<evidence type="ECO:0000256" key="1">
    <source>
        <dbReference type="ARBA" id="ARBA00004453"/>
    </source>
</evidence>
<evidence type="ECO:0000313" key="7">
    <source>
        <dbReference type="EMBL" id="NMM04465.1"/>
    </source>
</evidence>
<dbReference type="InterPro" id="IPR037150">
    <property type="entry name" value="H-NS_C_dom_sf"/>
</dbReference>
<evidence type="ECO:0000256" key="2">
    <source>
        <dbReference type="ARBA" id="ARBA00010610"/>
    </source>
</evidence>
<proteinExistence type="inferred from homology"/>
<dbReference type="Gene3D" id="4.10.430.30">
    <property type="match status" value="1"/>
</dbReference>
<keyword evidence="4" id="KW-0238">DNA-binding</keyword>
<dbReference type="PANTHER" id="PTHR38097">
    <property type="match status" value="1"/>
</dbReference>
<dbReference type="Gene3D" id="4.10.430.10">
    <property type="entry name" value="Histone-like protein H-NS, C-terminal domain"/>
    <property type="match status" value="1"/>
</dbReference>
<feature type="domain" description="DNA-binding protein H-NS-like C-terminal" evidence="6">
    <location>
        <begin position="149"/>
        <end position="189"/>
    </location>
</feature>
<feature type="region of interest" description="Disordered" evidence="5">
    <location>
        <begin position="141"/>
        <end position="173"/>
    </location>
</feature>
<dbReference type="Proteomes" id="UP000544134">
    <property type="component" value="Unassembled WGS sequence"/>
</dbReference>
<evidence type="ECO:0000259" key="6">
    <source>
        <dbReference type="SMART" id="SM00528"/>
    </source>
</evidence>
<feature type="compositionally biased region" description="Low complexity" evidence="5">
    <location>
        <begin position="232"/>
        <end position="253"/>
    </location>
</feature>
<dbReference type="EMBL" id="JABBGJ010000093">
    <property type="protein sequence ID" value="NMM04465.1"/>
    <property type="molecule type" value="Genomic_DNA"/>
</dbReference>
<accession>A0A848IWG7</accession>
<dbReference type="PANTHER" id="PTHR38097:SF2">
    <property type="entry name" value="DNA-BINDING PROTEIN STPA"/>
    <property type="match status" value="1"/>
</dbReference>
<dbReference type="Pfam" id="PF00816">
    <property type="entry name" value="Histone_HNS"/>
    <property type="match status" value="2"/>
</dbReference>
<dbReference type="RefSeq" id="WP_169491203.1">
    <property type="nucleotide sequence ID" value="NZ_JABBGJ010000093.1"/>
</dbReference>
<dbReference type="GO" id="GO:0009295">
    <property type="term" value="C:nucleoid"/>
    <property type="evidence" value="ECO:0007669"/>
    <property type="project" value="UniProtKB-SubCell"/>
</dbReference>
<dbReference type="GO" id="GO:0003677">
    <property type="term" value="F:DNA binding"/>
    <property type="evidence" value="ECO:0007669"/>
    <property type="project" value="UniProtKB-KW"/>
</dbReference>